<keyword evidence="2" id="KW-1185">Reference proteome</keyword>
<dbReference type="RefSeq" id="WP_094561954.1">
    <property type="nucleotide sequence ID" value="NZ_JAQQFR010000004.1"/>
</dbReference>
<gene>
    <name evidence="1" type="ORF">PQR63_06950</name>
</gene>
<dbReference type="EMBL" id="JAQQFR010000004">
    <property type="protein sequence ID" value="MFL9878108.1"/>
    <property type="molecule type" value="Genomic_DNA"/>
</dbReference>
<dbReference type="Proteomes" id="UP001629214">
    <property type="component" value="Unassembled WGS sequence"/>
</dbReference>
<comment type="caution">
    <text evidence="1">The sequence shown here is derived from an EMBL/GenBank/DDBJ whole genome shotgun (WGS) entry which is preliminary data.</text>
</comment>
<evidence type="ECO:0000313" key="2">
    <source>
        <dbReference type="Proteomes" id="UP001629214"/>
    </source>
</evidence>
<reference evidence="1 2" key="1">
    <citation type="journal article" date="2024" name="Chem. Sci.">
        <title>Discovery of megapolipeptins by genome mining of a Burkholderiales bacteria collection.</title>
        <authorList>
            <person name="Paulo B.S."/>
            <person name="Recchia M.J.J."/>
            <person name="Lee S."/>
            <person name="Fergusson C.H."/>
            <person name="Romanowski S.B."/>
            <person name="Hernandez A."/>
            <person name="Krull N."/>
            <person name="Liu D.Y."/>
            <person name="Cavanagh H."/>
            <person name="Bos A."/>
            <person name="Gray C.A."/>
            <person name="Murphy B.T."/>
            <person name="Linington R.G."/>
            <person name="Eustaquio A.S."/>
        </authorList>
    </citation>
    <scope>NUCLEOTIDE SEQUENCE [LARGE SCALE GENOMIC DNA]</scope>
    <source>
        <strain evidence="1 2">RL21-008-BIB-B</strain>
    </source>
</reference>
<protein>
    <submittedName>
        <fullName evidence="1">DUF1488 family protein</fullName>
    </submittedName>
</protein>
<sequence length="84" mass="9181">MSQASTEVKVTKAGVGFSVCVEFVNRECFISNEALIKLASQMFTAIGPMKTFRELEPNITGVARRMVRAGVQGTPLQLTPNTFQ</sequence>
<name>A0ABW8Z5I9_9BURK</name>
<dbReference type="Pfam" id="PF07369">
    <property type="entry name" value="DUF1488"/>
    <property type="match status" value="1"/>
</dbReference>
<evidence type="ECO:0000313" key="1">
    <source>
        <dbReference type="EMBL" id="MFL9878108.1"/>
    </source>
</evidence>
<proteinExistence type="predicted"/>
<organism evidence="1 2">
    <name type="scientific">Herbaspirillum rhizosphaerae</name>
    <dbReference type="NCBI Taxonomy" id="346179"/>
    <lineage>
        <taxon>Bacteria</taxon>
        <taxon>Pseudomonadati</taxon>
        <taxon>Pseudomonadota</taxon>
        <taxon>Betaproteobacteria</taxon>
        <taxon>Burkholderiales</taxon>
        <taxon>Oxalobacteraceae</taxon>
        <taxon>Herbaspirillum</taxon>
    </lineage>
</organism>
<dbReference type="InterPro" id="IPR009962">
    <property type="entry name" value="DUF1488"/>
</dbReference>
<accession>A0ABW8Z5I9</accession>